<dbReference type="AlphaFoldDB" id="A0A553W978"/>
<accession>A0A553W978</accession>
<keyword evidence="4" id="KW-1185">Reference proteome</keyword>
<keyword evidence="1" id="KW-0597">Phosphoprotein</keyword>
<dbReference type="OrthoDB" id="582170at2"/>
<dbReference type="GO" id="GO:0000160">
    <property type="term" value="P:phosphorelay signal transduction system"/>
    <property type="evidence" value="ECO:0007669"/>
    <property type="project" value="InterPro"/>
</dbReference>
<evidence type="ECO:0000256" key="1">
    <source>
        <dbReference type="PROSITE-ProRule" id="PRU00169"/>
    </source>
</evidence>
<dbReference type="Proteomes" id="UP000320160">
    <property type="component" value="Unassembled WGS sequence"/>
</dbReference>
<dbReference type="InterPro" id="IPR011006">
    <property type="entry name" value="CheY-like_superfamily"/>
</dbReference>
<dbReference type="Gene3D" id="3.40.50.2300">
    <property type="match status" value="1"/>
</dbReference>
<sequence>MHPESTIAGENSVNILTGKRILVVEDEVLVAMLLEDMVTQLGADLAGSVSNLEDGLAFVEDQDFDAAILDMNLGDYDSRPIADRLQSRGIPYLLATGYGESAGNPHGVTILEKPYVIEQIEFALQSLWA</sequence>
<gene>
    <name evidence="3" type="ORF">FOM92_08465</name>
</gene>
<reference evidence="3 4" key="1">
    <citation type="submission" date="2019-07" db="EMBL/GenBank/DDBJ databases">
        <authorList>
            <person name="Park M."/>
        </authorList>
    </citation>
    <scope>NUCLEOTIDE SEQUENCE [LARGE SCALE GENOMIC DNA]</scope>
    <source>
        <strain evidence="3 4">KCTC32445</strain>
    </source>
</reference>
<dbReference type="Pfam" id="PF00072">
    <property type="entry name" value="Response_reg"/>
    <property type="match status" value="1"/>
</dbReference>
<comment type="caution">
    <text evidence="3">The sequence shown here is derived from an EMBL/GenBank/DDBJ whole genome shotgun (WGS) entry which is preliminary data.</text>
</comment>
<name>A0A553W978_9SPHN</name>
<evidence type="ECO:0000259" key="2">
    <source>
        <dbReference type="PROSITE" id="PS50110"/>
    </source>
</evidence>
<evidence type="ECO:0000313" key="3">
    <source>
        <dbReference type="EMBL" id="TSB01247.1"/>
    </source>
</evidence>
<dbReference type="InterPro" id="IPR001789">
    <property type="entry name" value="Sig_transdc_resp-reg_receiver"/>
</dbReference>
<dbReference type="SUPFAM" id="SSF52172">
    <property type="entry name" value="CheY-like"/>
    <property type="match status" value="1"/>
</dbReference>
<dbReference type="EMBL" id="VKKU01000002">
    <property type="protein sequence ID" value="TSB01247.1"/>
    <property type="molecule type" value="Genomic_DNA"/>
</dbReference>
<evidence type="ECO:0000313" key="4">
    <source>
        <dbReference type="Proteomes" id="UP000320160"/>
    </source>
</evidence>
<organism evidence="3 4">
    <name type="scientific">Sphingorhabdus contaminans</name>
    <dbReference type="NCBI Taxonomy" id="1343899"/>
    <lineage>
        <taxon>Bacteria</taxon>
        <taxon>Pseudomonadati</taxon>
        <taxon>Pseudomonadota</taxon>
        <taxon>Alphaproteobacteria</taxon>
        <taxon>Sphingomonadales</taxon>
        <taxon>Sphingomonadaceae</taxon>
        <taxon>Sphingorhabdus</taxon>
    </lineage>
</organism>
<dbReference type="SMART" id="SM00448">
    <property type="entry name" value="REC"/>
    <property type="match status" value="1"/>
</dbReference>
<proteinExistence type="predicted"/>
<feature type="modified residue" description="4-aspartylphosphate" evidence="1">
    <location>
        <position position="70"/>
    </location>
</feature>
<protein>
    <submittedName>
        <fullName evidence="3">Response regulator</fullName>
    </submittedName>
</protein>
<dbReference type="PROSITE" id="PS50110">
    <property type="entry name" value="RESPONSE_REGULATORY"/>
    <property type="match status" value="1"/>
</dbReference>
<feature type="domain" description="Response regulatory" evidence="2">
    <location>
        <begin position="20"/>
        <end position="128"/>
    </location>
</feature>